<reference evidence="12 13" key="1">
    <citation type="journal article" date="2014" name="Genome Announc.">
        <title>Draft Genome Sequence of Petroleum Oil-Degrading Marine Bacterium Pseudomonas taeanensis Strain MS-3, Isolated from a Crude Oil-Contaminated Seashore.</title>
        <authorList>
            <person name="Lee S.Y."/>
            <person name="Kim S.H."/>
            <person name="Lee D.G."/>
            <person name="Shin S."/>
            <person name="Yun S.H."/>
            <person name="Choi C.W."/>
            <person name="Chung Y.H."/>
            <person name="Choi J.S."/>
            <person name="Kahng H.Y."/>
            <person name="Kim S.I."/>
        </authorList>
    </citation>
    <scope>NUCLEOTIDE SEQUENCE [LARGE SCALE GENOMIC DNA]</scope>
    <source>
        <strain evidence="12 13">MS-3</strain>
    </source>
</reference>
<dbReference type="Pfam" id="PF00015">
    <property type="entry name" value="MCPsignal"/>
    <property type="match status" value="1"/>
</dbReference>
<comment type="subcellular location">
    <subcellularLocation>
        <location evidence="1">Cell membrane</location>
        <topology evidence="1">Multi-pass membrane protein</topology>
    </subcellularLocation>
</comment>
<keyword evidence="3" id="KW-0488">Methylation</keyword>
<keyword evidence="7 9" id="KW-0807">Transducer</keyword>
<dbReference type="Proteomes" id="UP000030063">
    <property type="component" value="Unassembled WGS sequence"/>
</dbReference>
<evidence type="ECO:0000256" key="2">
    <source>
        <dbReference type="ARBA" id="ARBA00022475"/>
    </source>
</evidence>
<gene>
    <name evidence="12" type="ORF">TMS3_0104885</name>
</gene>
<dbReference type="eggNOG" id="COG0840">
    <property type="taxonomic scope" value="Bacteria"/>
</dbReference>
<organism evidence="12 13">
    <name type="scientific">Pseudomonas taeanensis MS-3</name>
    <dbReference type="NCBI Taxonomy" id="1395571"/>
    <lineage>
        <taxon>Bacteria</taxon>
        <taxon>Pseudomonadati</taxon>
        <taxon>Pseudomonadota</taxon>
        <taxon>Gammaproteobacteria</taxon>
        <taxon>Pseudomonadales</taxon>
        <taxon>Pseudomonadaceae</taxon>
        <taxon>Pseudomonas</taxon>
    </lineage>
</organism>
<dbReference type="Pfam" id="PF00672">
    <property type="entry name" value="HAMP"/>
    <property type="match status" value="1"/>
</dbReference>
<dbReference type="CDD" id="cd06225">
    <property type="entry name" value="HAMP"/>
    <property type="match status" value="1"/>
</dbReference>
<evidence type="ECO:0000256" key="9">
    <source>
        <dbReference type="PROSITE-ProRule" id="PRU00284"/>
    </source>
</evidence>
<dbReference type="SMART" id="SM00304">
    <property type="entry name" value="HAMP"/>
    <property type="match status" value="1"/>
</dbReference>
<keyword evidence="13" id="KW-1185">Reference proteome</keyword>
<dbReference type="Gene3D" id="3.30.450.20">
    <property type="entry name" value="PAS domain"/>
    <property type="match status" value="1"/>
</dbReference>
<dbReference type="InterPro" id="IPR003660">
    <property type="entry name" value="HAMP_dom"/>
</dbReference>
<evidence type="ECO:0000256" key="6">
    <source>
        <dbReference type="ARBA" id="ARBA00023136"/>
    </source>
</evidence>
<dbReference type="PANTHER" id="PTHR32089:SF119">
    <property type="entry name" value="METHYL-ACCEPTING CHEMOTAXIS PROTEIN CTPL"/>
    <property type="match status" value="1"/>
</dbReference>
<feature type="domain" description="HAMP" evidence="11">
    <location>
        <begin position="227"/>
        <end position="281"/>
    </location>
</feature>
<dbReference type="GO" id="GO:0007165">
    <property type="term" value="P:signal transduction"/>
    <property type="evidence" value="ECO:0007669"/>
    <property type="project" value="UniProtKB-KW"/>
</dbReference>
<evidence type="ECO:0000259" key="11">
    <source>
        <dbReference type="PROSITE" id="PS50885"/>
    </source>
</evidence>
<name>A0A0A1YMW7_9PSED</name>
<comment type="similarity">
    <text evidence="8">Belongs to the methyl-accepting chemotaxis (MCP) protein family.</text>
</comment>
<keyword evidence="2" id="KW-1003">Cell membrane</keyword>
<dbReference type="InterPro" id="IPR004089">
    <property type="entry name" value="MCPsignal_dom"/>
</dbReference>
<keyword evidence="4" id="KW-0812">Transmembrane</keyword>
<evidence type="ECO:0000256" key="8">
    <source>
        <dbReference type="ARBA" id="ARBA00029447"/>
    </source>
</evidence>
<proteinExistence type="inferred from homology"/>
<dbReference type="CDD" id="cd11386">
    <property type="entry name" value="MCP_signal"/>
    <property type="match status" value="1"/>
</dbReference>
<dbReference type="FunFam" id="1.10.287.950:FF:000001">
    <property type="entry name" value="Methyl-accepting chemotaxis sensory transducer"/>
    <property type="match status" value="1"/>
</dbReference>
<sequence length="558" mass="61945">MKWKIRNMVLLLSVIPALLLALTIQLLAFSEQRSFGERSIEQTRQTLIKSRQDELVHYLDIAYSTIKPLYDGEDAMSPAVQEEARRRLRELHYGKDGYLFGYNDKGDRIFLAGKDEGKNFWDLKDSQGIYVVRELVAAAKRGGDFLTYYFPKPGNDSTSYPKLSYSIYLDKWNWTIGTGFYIDDMDALIADQMQHQQKVMEAMRWKQWGVMGVLLVMMSMAAAYVARSIAKPLLLLTHNLQALASEDGDLTSQLPIDGNEETAQLAGAFNSFVGKIRAMVVDLARCAQLLQERNEQLKQSAQHAADALTLQSKDAEQVAHAMEQMALATHNVAESAQSAALSTRHTNDQAKVMRTNVEEIINTIGGLAREIEQSTQGIQTLGNDVESISSILDVIRAIADQTNLLALNAAIEAARAGEQGRGFAVVADEVRSLAQRTQQSTEEIQNKISQLQQAARTAVSNMQGSLKGSETAVTKVNIAGQILTGVSYAVSEIHGMNSQIATAAEEQSNIGVEIKQNLSRISKHIRETQVITTRNNDMCLELDKLSQELNLMVNRFRV</sequence>
<evidence type="ECO:0000256" key="3">
    <source>
        <dbReference type="ARBA" id="ARBA00022481"/>
    </source>
</evidence>
<dbReference type="STRING" id="1395571.TMS3_0104885"/>
<comment type="caution">
    <text evidence="12">The sequence shown here is derived from an EMBL/GenBank/DDBJ whole genome shotgun (WGS) entry which is preliminary data.</text>
</comment>
<evidence type="ECO:0000256" key="7">
    <source>
        <dbReference type="ARBA" id="ARBA00023224"/>
    </source>
</evidence>
<accession>A0A0A1YMW7</accession>
<feature type="domain" description="Methyl-accepting transducer" evidence="10">
    <location>
        <begin position="286"/>
        <end position="522"/>
    </location>
</feature>
<dbReference type="EMBL" id="AWSQ01000001">
    <property type="protein sequence ID" value="KFX71267.1"/>
    <property type="molecule type" value="Genomic_DNA"/>
</dbReference>
<dbReference type="PROSITE" id="PS50885">
    <property type="entry name" value="HAMP"/>
    <property type="match status" value="1"/>
</dbReference>
<dbReference type="PANTHER" id="PTHR32089">
    <property type="entry name" value="METHYL-ACCEPTING CHEMOTAXIS PROTEIN MCPB"/>
    <property type="match status" value="1"/>
</dbReference>
<dbReference type="SMART" id="SM00283">
    <property type="entry name" value="MA"/>
    <property type="match status" value="1"/>
</dbReference>
<protein>
    <submittedName>
        <fullName evidence="12">Chemotaxis protein</fullName>
    </submittedName>
</protein>
<dbReference type="GO" id="GO:0005886">
    <property type="term" value="C:plasma membrane"/>
    <property type="evidence" value="ECO:0007669"/>
    <property type="project" value="UniProtKB-SubCell"/>
</dbReference>
<dbReference type="InterPro" id="IPR033480">
    <property type="entry name" value="sCache_2"/>
</dbReference>
<keyword evidence="5" id="KW-1133">Transmembrane helix</keyword>
<evidence type="ECO:0000256" key="4">
    <source>
        <dbReference type="ARBA" id="ARBA00022692"/>
    </source>
</evidence>
<keyword evidence="6" id="KW-0472">Membrane</keyword>
<dbReference type="Gene3D" id="1.10.287.950">
    <property type="entry name" value="Methyl-accepting chemotaxis protein"/>
    <property type="match status" value="1"/>
</dbReference>
<dbReference type="AlphaFoldDB" id="A0A0A1YMW7"/>
<evidence type="ECO:0000256" key="5">
    <source>
        <dbReference type="ARBA" id="ARBA00022989"/>
    </source>
</evidence>
<evidence type="ECO:0000259" key="10">
    <source>
        <dbReference type="PROSITE" id="PS50111"/>
    </source>
</evidence>
<dbReference type="SMART" id="SM01049">
    <property type="entry name" value="Cache_2"/>
    <property type="match status" value="1"/>
</dbReference>
<evidence type="ECO:0000313" key="12">
    <source>
        <dbReference type="EMBL" id="KFX71267.1"/>
    </source>
</evidence>
<dbReference type="GO" id="GO:0006935">
    <property type="term" value="P:chemotaxis"/>
    <property type="evidence" value="ECO:0007669"/>
    <property type="project" value="UniProtKB-ARBA"/>
</dbReference>
<dbReference type="SUPFAM" id="SSF58104">
    <property type="entry name" value="Methyl-accepting chemotaxis protein (MCP) signaling domain"/>
    <property type="match status" value="1"/>
</dbReference>
<dbReference type="PROSITE" id="PS50111">
    <property type="entry name" value="CHEMOTAXIS_TRANSDUC_2"/>
    <property type="match status" value="1"/>
</dbReference>
<evidence type="ECO:0000256" key="1">
    <source>
        <dbReference type="ARBA" id="ARBA00004651"/>
    </source>
</evidence>
<dbReference type="Pfam" id="PF17200">
    <property type="entry name" value="sCache_2"/>
    <property type="match status" value="1"/>
</dbReference>
<evidence type="ECO:0000313" key="13">
    <source>
        <dbReference type="Proteomes" id="UP000030063"/>
    </source>
</evidence>